<name>A0ABS7DG98_9GAMM</name>
<evidence type="ECO:0000313" key="12">
    <source>
        <dbReference type="EMBL" id="MBW7570233.1"/>
    </source>
</evidence>
<reference evidence="12 13" key="1">
    <citation type="submission" date="2021-03" db="EMBL/GenBank/DDBJ databases">
        <title>Succinivibrio sp. nov. isolated from feces of cow.</title>
        <authorList>
            <person name="Choi J.-Y."/>
        </authorList>
    </citation>
    <scope>NUCLEOTIDE SEQUENCE [LARGE SCALE GENOMIC DNA]</scope>
    <source>
        <strain evidence="12 13">AGMB01872</strain>
    </source>
</reference>
<keyword evidence="13" id="KW-1185">Reference proteome</keyword>
<feature type="transmembrane region" description="Helical" evidence="11">
    <location>
        <begin position="27"/>
        <end position="43"/>
    </location>
</feature>
<evidence type="ECO:0000313" key="13">
    <source>
        <dbReference type="Proteomes" id="UP000731465"/>
    </source>
</evidence>
<dbReference type="PANTHER" id="PTHR33909">
    <property type="entry name" value="SEC TRANSLOCON ACCESSORY COMPLEX SUBUNIT YAJC"/>
    <property type="match status" value="1"/>
</dbReference>
<dbReference type="PRINTS" id="PR01853">
    <property type="entry name" value="YAJCTRNLCASE"/>
</dbReference>
<evidence type="ECO:0000256" key="2">
    <source>
        <dbReference type="ARBA" id="ARBA00006742"/>
    </source>
</evidence>
<comment type="subcellular location">
    <subcellularLocation>
        <location evidence="1">Cell membrane</location>
        <topology evidence="1">Single-pass membrane protein</topology>
    </subcellularLocation>
</comment>
<evidence type="ECO:0000256" key="3">
    <source>
        <dbReference type="ARBA" id="ARBA00014962"/>
    </source>
</evidence>
<gene>
    <name evidence="12" type="primary">yajC</name>
    <name evidence="12" type="ORF">J5V48_04920</name>
</gene>
<dbReference type="InterPro" id="IPR003849">
    <property type="entry name" value="Preprotein_translocase_YajC"/>
</dbReference>
<evidence type="ECO:0000256" key="4">
    <source>
        <dbReference type="ARBA" id="ARBA00022448"/>
    </source>
</evidence>
<dbReference type="Proteomes" id="UP000731465">
    <property type="component" value="Unassembled WGS sequence"/>
</dbReference>
<keyword evidence="9" id="KW-0811">Translocation</keyword>
<evidence type="ECO:0000256" key="8">
    <source>
        <dbReference type="ARBA" id="ARBA00022989"/>
    </source>
</evidence>
<evidence type="ECO:0000256" key="7">
    <source>
        <dbReference type="ARBA" id="ARBA00022927"/>
    </source>
</evidence>
<dbReference type="PANTHER" id="PTHR33909:SF1">
    <property type="entry name" value="SEC TRANSLOCON ACCESSORY COMPLEX SUBUNIT YAJC"/>
    <property type="match status" value="1"/>
</dbReference>
<evidence type="ECO:0000256" key="6">
    <source>
        <dbReference type="ARBA" id="ARBA00022692"/>
    </source>
</evidence>
<organism evidence="12 13">
    <name type="scientific">Succinivibrio faecicola</name>
    <dbReference type="NCBI Taxonomy" id="2820300"/>
    <lineage>
        <taxon>Bacteria</taxon>
        <taxon>Pseudomonadati</taxon>
        <taxon>Pseudomonadota</taxon>
        <taxon>Gammaproteobacteria</taxon>
        <taxon>Aeromonadales</taxon>
        <taxon>Succinivibrionaceae</taxon>
        <taxon>Succinivibrio</taxon>
    </lineage>
</organism>
<keyword evidence="4" id="KW-0813">Transport</keyword>
<keyword evidence="7" id="KW-0653">Protein transport</keyword>
<evidence type="ECO:0000256" key="5">
    <source>
        <dbReference type="ARBA" id="ARBA00022475"/>
    </source>
</evidence>
<evidence type="ECO:0000256" key="11">
    <source>
        <dbReference type="SAM" id="Phobius"/>
    </source>
</evidence>
<dbReference type="SMART" id="SM01323">
    <property type="entry name" value="YajC"/>
    <property type="match status" value="1"/>
</dbReference>
<keyword evidence="8 11" id="KW-1133">Transmembrane helix</keyword>
<dbReference type="Pfam" id="PF02699">
    <property type="entry name" value="YajC"/>
    <property type="match status" value="1"/>
</dbReference>
<sequence length="126" mass="13723">MKMSIISAAYAADTAAPAAQQGGDMSMIIILTICMIAVYFLFMRPNNKKRKEMQKLLDNLAVGDEVLTNGGIVGRITKLPDNKEYVLVSVSSGVVMQFKRNYVVAVLPKGTVEAISVEKQVANKNK</sequence>
<keyword evidence="10 11" id="KW-0472">Membrane</keyword>
<evidence type="ECO:0000256" key="9">
    <source>
        <dbReference type="ARBA" id="ARBA00023010"/>
    </source>
</evidence>
<comment type="similarity">
    <text evidence="2">Belongs to the YajC family.</text>
</comment>
<keyword evidence="5" id="KW-1003">Cell membrane</keyword>
<protein>
    <recommendedName>
        <fullName evidence="3">Sec translocon accessory complex subunit YajC</fullName>
    </recommendedName>
</protein>
<accession>A0ABS7DG98</accession>
<evidence type="ECO:0000256" key="10">
    <source>
        <dbReference type="ARBA" id="ARBA00023136"/>
    </source>
</evidence>
<dbReference type="NCBIfam" id="TIGR00739">
    <property type="entry name" value="yajC"/>
    <property type="match status" value="1"/>
</dbReference>
<proteinExistence type="inferred from homology"/>
<evidence type="ECO:0000256" key="1">
    <source>
        <dbReference type="ARBA" id="ARBA00004162"/>
    </source>
</evidence>
<comment type="caution">
    <text evidence="12">The sequence shown here is derived from an EMBL/GenBank/DDBJ whole genome shotgun (WGS) entry which is preliminary data.</text>
</comment>
<dbReference type="EMBL" id="JAGFNY010000012">
    <property type="protein sequence ID" value="MBW7570233.1"/>
    <property type="molecule type" value="Genomic_DNA"/>
</dbReference>
<keyword evidence="6 11" id="KW-0812">Transmembrane</keyword>